<proteinExistence type="predicted"/>
<feature type="coiled-coil region" evidence="1">
    <location>
        <begin position="10"/>
        <end position="72"/>
    </location>
</feature>
<gene>
    <name evidence="2" type="ORF">SAMN05444716_11620</name>
</gene>
<dbReference type="Proteomes" id="UP000198873">
    <property type="component" value="Unassembled WGS sequence"/>
</dbReference>
<keyword evidence="3" id="KW-1185">Reference proteome</keyword>
<dbReference type="AlphaFoldDB" id="A0A1I6WAQ5"/>
<organism evidence="2 3">
    <name type="scientific">Streptomyces harbinensis</name>
    <dbReference type="NCBI Taxonomy" id="1176198"/>
    <lineage>
        <taxon>Bacteria</taxon>
        <taxon>Bacillati</taxon>
        <taxon>Actinomycetota</taxon>
        <taxon>Actinomycetes</taxon>
        <taxon>Kitasatosporales</taxon>
        <taxon>Streptomycetaceae</taxon>
        <taxon>Streptomyces</taxon>
    </lineage>
</organism>
<keyword evidence="1" id="KW-0175">Coiled coil</keyword>
<protein>
    <submittedName>
        <fullName evidence="2">Uncharacterized protein</fullName>
    </submittedName>
</protein>
<name>A0A1I6WAQ5_9ACTN</name>
<dbReference type="STRING" id="1176198.SAMN05444716_11620"/>
<dbReference type="EMBL" id="FPAB01000016">
    <property type="protein sequence ID" value="SFT23002.1"/>
    <property type="molecule type" value="Genomic_DNA"/>
</dbReference>
<accession>A0A1I6WAQ5</accession>
<evidence type="ECO:0000313" key="2">
    <source>
        <dbReference type="EMBL" id="SFT23002.1"/>
    </source>
</evidence>
<evidence type="ECO:0000313" key="3">
    <source>
        <dbReference type="Proteomes" id="UP000198873"/>
    </source>
</evidence>
<dbReference type="RefSeq" id="WP_093844504.1">
    <property type="nucleotide sequence ID" value="NZ_FPAB01000016.1"/>
</dbReference>
<evidence type="ECO:0000256" key="1">
    <source>
        <dbReference type="SAM" id="Coils"/>
    </source>
</evidence>
<sequence length="160" mass="17579">MVTVISKTRLRQLAEAAAASERAAAAAAKQVEDAEYTLAGTEHKNWELLEERRCLKAQIAELTDRIAELHEELRLAGTGVHQDVAEQLRLLRWAMGGLNPARVSEVQQHLAVMAVQVLVERAEEEAARTGEPVAGMWLALRTLILGTRSKDLTHTVQPSA</sequence>
<reference evidence="3" key="1">
    <citation type="submission" date="2016-10" db="EMBL/GenBank/DDBJ databases">
        <authorList>
            <person name="Varghese N."/>
            <person name="Submissions S."/>
        </authorList>
    </citation>
    <scope>NUCLEOTIDE SEQUENCE [LARGE SCALE GENOMIC DNA]</scope>
    <source>
        <strain evidence="3">CGMCC 4.7047</strain>
    </source>
</reference>